<accession>A0A8J5ZYS0</accession>
<dbReference type="SUPFAM" id="SSF81321">
    <property type="entry name" value="Family A G protein-coupled receptor-like"/>
    <property type="match status" value="1"/>
</dbReference>
<keyword evidence="2" id="KW-0675">Receptor</keyword>
<proteinExistence type="predicted"/>
<feature type="transmembrane region" description="Helical" evidence="1">
    <location>
        <begin position="105"/>
        <end position="130"/>
    </location>
</feature>
<feature type="transmembrane region" description="Helical" evidence="1">
    <location>
        <begin position="151"/>
        <end position="170"/>
    </location>
</feature>
<dbReference type="Proteomes" id="UP000700334">
    <property type="component" value="Unassembled WGS sequence"/>
</dbReference>
<keyword evidence="1" id="KW-0812">Transmembrane</keyword>
<sequence length="275" mass="30101">MNDEGGKNASLEDYFVLPSFSKGPHLELLLFVIVSMFYVTTMIGVITLSYLDSHPPTPMYLFLSNLSFLDLFHTTSSLPQLLVNLGVPCALSALIWVSTSPHSPMIPLVCLCPFVLVVFFVCLVLAVLVCTNGSDALRPLCSRPLCYTVLMHLRLCLLLAVTSWLTLWWLSCVDNCANGLTLRIVSSVFVLQPLILILSSCGAIAQAVLGTKSTCILQKVFGTCGAHLVVIPLLHSSHPLSEESQDQDKLIALLYTFVIPSLKPFSSPSKKTIRM</sequence>
<dbReference type="PANTHER" id="PTHR26453">
    <property type="entry name" value="OLFACTORY RECEPTOR"/>
    <property type="match status" value="1"/>
</dbReference>
<evidence type="ECO:0000256" key="1">
    <source>
        <dbReference type="SAM" id="Phobius"/>
    </source>
</evidence>
<keyword evidence="1" id="KW-1133">Transmembrane helix</keyword>
<evidence type="ECO:0000313" key="2">
    <source>
        <dbReference type="EMBL" id="KAG8507295.1"/>
    </source>
</evidence>
<organism evidence="2 3">
    <name type="scientific">Galemys pyrenaicus</name>
    <name type="common">Iberian desman</name>
    <name type="synonym">Pyrenean desman</name>
    <dbReference type="NCBI Taxonomy" id="202257"/>
    <lineage>
        <taxon>Eukaryota</taxon>
        <taxon>Metazoa</taxon>
        <taxon>Chordata</taxon>
        <taxon>Craniata</taxon>
        <taxon>Vertebrata</taxon>
        <taxon>Euteleostomi</taxon>
        <taxon>Mammalia</taxon>
        <taxon>Eutheria</taxon>
        <taxon>Laurasiatheria</taxon>
        <taxon>Eulipotyphla</taxon>
        <taxon>Talpidae</taxon>
        <taxon>Galemys</taxon>
    </lineage>
</organism>
<feature type="transmembrane region" description="Helical" evidence="1">
    <location>
        <begin position="81"/>
        <end position="99"/>
    </location>
</feature>
<protein>
    <submittedName>
        <fullName evidence="2">Olfactory receptor 2J1</fullName>
    </submittedName>
</protein>
<evidence type="ECO:0000313" key="3">
    <source>
        <dbReference type="Proteomes" id="UP000700334"/>
    </source>
</evidence>
<dbReference type="EMBL" id="JAGFMF010012115">
    <property type="protein sequence ID" value="KAG8507295.1"/>
    <property type="molecule type" value="Genomic_DNA"/>
</dbReference>
<feature type="transmembrane region" description="Helical" evidence="1">
    <location>
        <begin position="28"/>
        <end position="51"/>
    </location>
</feature>
<feature type="transmembrane region" description="Helical" evidence="1">
    <location>
        <begin position="190"/>
        <end position="209"/>
    </location>
</feature>
<feature type="non-terminal residue" evidence="2">
    <location>
        <position position="1"/>
    </location>
</feature>
<reference evidence="2" key="1">
    <citation type="journal article" date="2021" name="Evol. Appl.">
        <title>The genome of the Pyrenean desman and the effects of bottlenecks and inbreeding on the genomic landscape of an endangered species.</title>
        <authorList>
            <person name="Escoda L."/>
            <person name="Castresana J."/>
        </authorList>
    </citation>
    <scope>NUCLEOTIDE SEQUENCE</scope>
    <source>
        <strain evidence="2">IBE-C5619</strain>
    </source>
</reference>
<keyword evidence="3" id="KW-1185">Reference proteome</keyword>
<name>A0A8J5ZYS0_GALPY</name>
<keyword evidence="1" id="KW-0472">Membrane</keyword>
<gene>
    <name evidence="2" type="ORF">J0S82_005654</name>
</gene>
<dbReference type="AlphaFoldDB" id="A0A8J5ZYS0"/>
<comment type="caution">
    <text evidence="2">The sequence shown here is derived from an EMBL/GenBank/DDBJ whole genome shotgun (WGS) entry which is preliminary data.</text>
</comment>